<protein>
    <submittedName>
        <fullName evidence="5">FAD-dependent oxidoreductase</fullName>
    </submittedName>
</protein>
<keyword evidence="3" id="KW-0274">FAD</keyword>
<dbReference type="AlphaFoldDB" id="A0A858SV45"/>
<keyword evidence="6" id="KW-1185">Reference proteome</keyword>
<keyword evidence="2" id="KW-0285">Flavoprotein</keyword>
<dbReference type="InterPro" id="IPR050641">
    <property type="entry name" value="RIFMO-like"/>
</dbReference>
<dbReference type="Proteomes" id="UP000503308">
    <property type="component" value="Chromosome"/>
</dbReference>
<feature type="domain" description="FAD-binding" evidence="4">
    <location>
        <begin position="35"/>
        <end position="374"/>
    </location>
</feature>
<dbReference type="PRINTS" id="PR00420">
    <property type="entry name" value="RNGMNOXGNASE"/>
</dbReference>
<dbReference type="Gene3D" id="3.30.70.2450">
    <property type="match status" value="1"/>
</dbReference>
<dbReference type="InterPro" id="IPR036188">
    <property type="entry name" value="FAD/NAD-bd_sf"/>
</dbReference>
<dbReference type="InterPro" id="IPR002938">
    <property type="entry name" value="FAD-bd"/>
</dbReference>
<dbReference type="EMBL" id="CP048788">
    <property type="protein sequence ID" value="QJF51877.1"/>
    <property type="molecule type" value="Genomic_DNA"/>
</dbReference>
<organism evidence="5 6">
    <name type="scientific">Roseobacter ponti</name>
    <dbReference type="NCBI Taxonomy" id="1891787"/>
    <lineage>
        <taxon>Bacteria</taxon>
        <taxon>Pseudomonadati</taxon>
        <taxon>Pseudomonadota</taxon>
        <taxon>Alphaproteobacteria</taxon>
        <taxon>Rhodobacterales</taxon>
        <taxon>Roseobacteraceae</taxon>
        <taxon>Roseobacter</taxon>
    </lineage>
</organism>
<dbReference type="GO" id="GO:0071949">
    <property type="term" value="F:FAD binding"/>
    <property type="evidence" value="ECO:0007669"/>
    <property type="project" value="InterPro"/>
</dbReference>
<accession>A0A858SV45</accession>
<dbReference type="PANTHER" id="PTHR43004:SF19">
    <property type="entry name" value="BINDING MONOOXYGENASE, PUTATIVE (JCVI)-RELATED"/>
    <property type="match status" value="1"/>
</dbReference>
<dbReference type="SUPFAM" id="SSF51905">
    <property type="entry name" value="FAD/NAD(P)-binding domain"/>
    <property type="match status" value="1"/>
</dbReference>
<sequence length="547" mass="60090">MSRETARTDDAQEPAFRLYSYEKRSTPGAGPEHHPVVVVGAGPVGLATALDLARRGTPVLVLDAGTGPGQGSRAICFSQRTLQIAQRLGAGDAMLKKGVVWNTGRVFHGPDRIFKFNLQPEEGHRHPAFINLQQPYFEKFLVEAIRRAQKEGAPVEIRGGNRVTGISVQKDGVSLGVDTPDGAYDLRADWCLACDGARSALREMTGQSFEGRVFEDNFLIADVRMKADFPTERWFWFEPPFKDAGQSALLHKQPDDIWRIDFQLGRDIDRDAELDPARVRARVDAMLGEGAEYELVWTSVYRFQCRRMHTFRQGRVLFAGDAAHQVSPFGARGANSGVQDAENLAWKLDLVVRGQAPENLLDSYCAEREHGADENILNSTRSTDFLTPKTRMSRVFRDAVLELARAHSFARPLVNSGRLSVPCVYDGLALNGSDALNGPARTRPGAPCPDAPLREGFLLDRLSVGFTLLAINTPPPDPGDGAGVDVGTLVLNTQTDDPSGALRTRYLGEAEQAIYLIRPDQHVTARWPAVQTADIAAALRRATGREK</sequence>
<evidence type="ECO:0000313" key="5">
    <source>
        <dbReference type="EMBL" id="QJF51877.1"/>
    </source>
</evidence>
<dbReference type="KEGG" id="rpon:G3256_12235"/>
<proteinExistence type="predicted"/>
<dbReference type="PANTHER" id="PTHR43004">
    <property type="entry name" value="TRK SYSTEM POTASSIUM UPTAKE PROTEIN"/>
    <property type="match status" value="1"/>
</dbReference>
<gene>
    <name evidence="5" type="ORF">G3256_12235</name>
</gene>
<evidence type="ECO:0000256" key="1">
    <source>
        <dbReference type="ARBA" id="ARBA00001974"/>
    </source>
</evidence>
<evidence type="ECO:0000313" key="6">
    <source>
        <dbReference type="Proteomes" id="UP000503308"/>
    </source>
</evidence>
<dbReference type="Gene3D" id="3.40.30.120">
    <property type="match status" value="1"/>
</dbReference>
<evidence type="ECO:0000256" key="3">
    <source>
        <dbReference type="ARBA" id="ARBA00022827"/>
    </source>
</evidence>
<dbReference type="GO" id="GO:0016709">
    <property type="term" value="F:oxidoreductase activity, acting on paired donors, with incorporation or reduction of molecular oxygen, NAD(P)H as one donor, and incorporation of one atom of oxygen"/>
    <property type="evidence" value="ECO:0007669"/>
    <property type="project" value="UniProtKB-ARBA"/>
</dbReference>
<dbReference type="Gene3D" id="3.50.50.60">
    <property type="entry name" value="FAD/NAD(P)-binding domain"/>
    <property type="match status" value="1"/>
</dbReference>
<dbReference type="Pfam" id="PF01494">
    <property type="entry name" value="FAD_binding_3"/>
    <property type="match status" value="1"/>
</dbReference>
<dbReference type="NCBIfam" id="NF006002">
    <property type="entry name" value="PRK08132.1"/>
    <property type="match status" value="1"/>
</dbReference>
<evidence type="ECO:0000256" key="2">
    <source>
        <dbReference type="ARBA" id="ARBA00022630"/>
    </source>
</evidence>
<dbReference type="RefSeq" id="WP_169641095.1">
    <property type="nucleotide sequence ID" value="NZ_CP048788.1"/>
</dbReference>
<name>A0A858SV45_9RHOB</name>
<comment type="cofactor">
    <cofactor evidence="1">
        <name>FAD</name>
        <dbReference type="ChEBI" id="CHEBI:57692"/>
    </cofactor>
</comment>
<evidence type="ECO:0000259" key="4">
    <source>
        <dbReference type="Pfam" id="PF01494"/>
    </source>
</evidence>
<reference evidence="5 6" key="1">
    <citation type="submission" date="2020-02" db="EMBL/GenBank/DDBJ databases">
        <title>Genome sequence of Roseobacter ponti.</title>
        <authorList>
            <person name="Hollensteiner J."/>
            <person name="Schneider D."/>
            <person name="Poehlein A."/>
            <person name="Daniel R."/>
        </authorList>
    </citation>
    <scope>NUCLEOTIDE SEQUENCE [LARGE SCALE GENOMIC DNA]</scope>
    <source>
        <strain evidence="5 6">DSM 106830</strain>
    </source>
</reference>